<feature type="transmembrane region" description="Helical" evidence="1">
    <location>
        <begin position="12"/>
        <end position="36"/>
    </location>
</feature>
<evidence type="ECO:0000256" key="1">
    <source>
        <dbReference type="SAM" id="Phobius"/>
    </source>
</evidence>
<organism evidence="2 3">
    <name type="scientific">Babesia bigemina</name>
    <dbReference type="NCBI Taxonomy" id="5866"/>
    <lineage>
        <taxon>Eukaryota</taxon>
        <taxon>Sar</taxon>
        <taxon>Alveolata</taxon>
        <taxon>Apicomplexa</taxon>
        <taxon>Aconoidasida</taxon>
        <taxon>Piroplasmida</taxon>
        <taxon>Babesiidae</taxon>
        <taxon>Babesia</taxon>
    </lineage>
</organism>
<dbReference type="GeneID" id="24566202"/>
<dbReference type="RefSeq" id="XP_012769847.1">
    <property type="nucleotide sequence ID" value="XM_012914393.1"/>
</dbReference>
<keyword evidence="3" id="KW-1185">Reference proteome</keyword>
<evidence type="ECO:0000313" key="2">
    <source>
        <dbReference type="EMBL" id="CDR97661.1"/>
    </source>
</evidence>
<gene>
    <name evidence="2" type="ORF">BBBOND_0401530</name>
</gene>
<reference evidence="3" key="1">
    <citation type="journal article" date="2014" name="Nucleic Acids Res.">
        <title>The evolutionary dynamics of variant antigen genes in Babesia reveal a history of genomic innovation underlying host-parasite interaction.</title>
        <authorList>
            <person name="Jackson A.P."/>
            <person name="Otto T.D."/>
            <person name="Darby A."/>
            <person name="Ramaprasad A."/>
            <person name="Xia D."/>
            <person name="Echaide I.E."/>
            <person name="Farber M."/>
            <person name="Gahlot S."/>
            <person name="Gamble J."/>
            <person name="Gupta D."/>
            <person name="Gupta Y."/>
            <person name="Jackson L."/>
            <person name="Malandrin L."/>
            <person name="Malas T.B."/>
            <person name="Moussa E."/>
            <person name="Nair M."/>
            <person name="Reid A.J."/>
            <person name="Sanders M."/>
            <person name="Sharma J."/>
            <person name="Tracey A."/>
            <person name="Quail M.A."/>
            <person name="Weir W."/>
            <person name="Wastling J.M."/>
            <person name="Hall N."/>
            <person name="Willadsen P."/>
            <person name="Lingelbach K."/>
            <person name="Shiels B."/>
            <person name="Tait A."/>
            <person name="Berriman M."/>
            <person name="Allred D.R."/>
            <person name="Pain A."/>
        </authorList>
    </citation>
    <scope>NUCLEOTIDE SEQUENCE [LARGE SCALE GENOMIC DNA]</scope>
    <source>
        <strain evidence="3">Bond</strain>
    </source>
</reference>
<sequence length="265" mass="29465">MYGGIRRRAVKCCTAVLTLLYTVLAIIGIGGGIVLLPPLVRIQLPYEMPKALGTWHMKLDSAGNLITGSRFDFDITFYNPSLLPVAFTSQKAAFYFYPIGPTSECMKYHYKGEYVRASTGTGVISQLHREISKDTKDGLISIENLSVTIPPKRRHYDLYSTRVPVKAHFEVYRGNKGVLSALKPLYMDCVKYGAILLTLRIKEMTNRLWMLSKSVPVTYELLLPLRCEVQGSLAPLFSGPATFGVSMLQETTNYGERSDAAFGGT</sequence>
<name>A0A061DAC8_BABBI</name>
<accession>A0A061DAC8</accession>
<dbReference type="AlphaFoldDB" id="A0A061DAC8"/>
<keyword evidence="1" id="KW-1133">Transmembrane helix</keyword>
<dbReference type="Proteomes" id="UP000033188">
    <property type="component" value="Chromosome 4"/>
</dbReference>
<keyword evidence="1" id="KW-0812">Transmembrane</keyword>
<evidence type="ECO:0000313" key="3">
    <source>
        <dbReference type="Proteomes" id="UP000033188"/>
    </source>
</evidence>
<dbReference type="KEGG" id="bbig:BBBOND_0401530"/>
<proteinExistence type="predicted"/>
<keyword evidence="1" id="KW-0472">Membrane</keyword>
<dbReference type="EMBL" id="LK391710">
    <property type="protein sequence ID" value="CDR97661.1"/>
    <property type="molecule type" value="Genomic_DNA"/>
</dbReference>
<dbReference type="VEuPathDB" id="PiroplasmaDB:BBBOND_0401530"/>
<protein>
    <submittedName>
        <fullName evidence="2">Uncharacterized protein</fullName>
    </submittedName>
</protein>
<dbReference type="OrthoDB" id="365950at2759"/>